<evidence type="ECO:0000313" key="8">
    <source>
        <dbReference type="EMBL" id="TSJ85024.1"/>
    </source>
</evidence>
<dbReference type="SMART" id="SM00487">
    <property type="entry name" value="DEXDc"/>
    <property type="match status" value="1"/>
</dbReference>
<dbReference type="PROSITE" id="PS51192">
    <property type="entry name" value="HELICASE_ATP_BIND_1"/>
    <property type="match status" value="1"/>
</dbReference>
<dbReference type="SUPFAM" id="SSF52540">
    <property type="entry name" value="P-loop containing nucleoside triphosphate hydrolases"/>
    <property type="match status" value="1"/>
</dbReference>
<dbReference type="GO" id="GO:0051607">
    <property type="term" value="P:defense response to virus"/>
    <property type="evidence" value="ECO:0007669"/>
    <property type="project" value="UniProtKB-KW"/>
</dbReference>
<evidence type="ECO:0000256" key="2">
    <source>
        <dbReference type="ARBA" id="ARBA00022801"/>
    </source>
</evidence>
<dbReference type="PROSITE" id="PS51643">
    <property type="entry name" value="HD_CAS3"/>
    <property type="match status" value="1"/>
</dbReference>
<dbReference type="NCBIfam" id="TIGR01587">
    <property type="entry name" value="cas3_core"/>
    <property type="match status" value="1"/>
</dbReference>
<dbReference type="InterPro" id="IPR006474">
    <property type="entry name" value="Helicase_Cas3_CRISPR-ass_core"/>
</dbReference>
<evidence type="ECO:0000259" key="7">
    <source>
        <dbReference type="PROSITE" id="PS51643"/>
    </source>
</evidence>
<sequence length="713" mass="79486">MTSRVNHSSCGMKEAYRLGLQEAEFAIAGHHTGLPDGGNPQTDTDQSPTLMGRIKRISPDASHWKDEITPPTVSPILRKESFFSAMMRIRMHESTLVDADRLDAEFFVNGKVERNESPFLEQLLQVLGPGRLASSIMPSTEELITRSRSLARKIRISQEQQIADLSKIMENRARKLLSGPVTTSLNAKRNAILKNCLAHGADQKWEPGLYTLTAPTGSGKTDSSLTFALEHAKTHHLARVIYVVPYTSIIDQTVKEFEKLLGAEVVLPHYADADFQLKEEKELNTVDLHRSFAAENWNMPIIVTTAVQFFESLFANKASKLRKIHNIANSVVIFDEAQTLPVSYLRPCVQAIAELVDHYRMSAVLCTATQPALYELFAQALGRSDLIIPEIAPLNEQERSQFRRNRIVVDGQMTLAHLVAEVNHHDQVLCVVNTRKEAQYVAQAVRKTHSDDGTFCLTTLQCAYDRQRLLKKIRKRLHHRVPCRVISTSLIEAGVDVDFPVAYREQAGLDSILQTAGRCNREGRNDSNSCLVHVFATDEGRVSFLAQNVAAFNAVYRQTKDLASQEAIHLYFTNLLTMYGEEALDSNHILEAHEEGIDGCLMPFAAIANSFKLIDTQTKPVYVPLNQEAEKLCALLADPQNYTRKLFRVLGQYAVNLWPGSIVKLKEAGKLLPLASSTDSDVAAFVLTDMSIYDSFTGLVVSEDPVPQNGLFG</sequence>
<feature type="domain" description="Helicase ATP-binding" evidence="6">
    <location>
        <begin position="201"/>
        <end position="388"/>
    </location>
</feature>
<dbReference type="PANTHER" id="PTHR47959">
    <property type="entry name" value="ATP-DEPENDENT RNA HELICASE RHLE-RELATED"/>
    <property type="match status" value="1"/>
</dbReference>
<dbReference type="GO" id="GO:0005524">
    <property type="term" value="F:ATP binding"/>
    <property type="evidence" value="ECO:0007669"/>
    <property type="project" value="UniProtKB-KW"/>
</dbReference>
<reference evidence="8 9" key="1">
    <citation type="submission" date="2019-07" db="EMBL/GenBank/DDBJ databases">
        <title>Bifidobacterium asteroides genomes.</title>
        <authorList>
            <person name="Zheng H."/>
        </authorList>
    </citation>
    <scope>NUCLEOTIDE SEQUENCE [LARGE SCALE GENOMIC DNA]</scope>
    <source>
        <strain evidence="8 9">W8111</strain>
    </source>
</reference>
<evidence type="ECO:0000256" key="3">
    <source>
        <dbReference type="ARBA" id="ARBA00022806"/>
    </source>
</evidence>
<gene>
    <name evidence="8" type="primary">cas3</name>
    <name evidence="8" type="ORF">FPK29_07530</name>
</gene>
<dbReference type="InterPro" id="IPR006483">
    <property type="entry name" value="CRISPR-assoc_Cas3_HD"/>
</dbReference>
<evidence type="ECO:0000256" key="5">
    <source>
        <dbReference type="ARBA" id="ARBA00023118"/>
    </source>
</evidence>
<feature type="domain" description="HD Cas3-type" evidence="7">
    <location>
        <begin position="1"/>
        <end position="102"/>
    </location>
</feature>
<evidence type="ECO:0000256" key="1">
    <source>
        <dbReference type="ARBA" id="ARBA00022741"/>
    </source>
</evidence>
<keyword evidence="5" id="KW-0051">Antiviral defense</keyword>
<protein>
    <submittedName>
        <fullName evidence="8">CRISPR-associated helicase Cas3</fullName>
    </submittedName>
</protein>
<comment type="caution">
    <text evidence="8">The sequence shown here is derived from an EMBL/GenBank/DDBJ whole genome shotgun (WGS) entry which is preliminary data.</text>
</comment>
<dbReference type="InterPro" id="IPR050079">
    <property type="entry name" value="DEAD_box_RNA_helicase"/>
</dbReference>
<dbReference type="Pfam" id="PF22590">
    <property type="entry name" value="Cas3-like_C_2"/>
    <property type="match status" value="1"/>
</dbReference>
<dbReference type="EMBL" id="VMHJ01000004">
    <property type="protein sequence ID" value="TSJ85024.1"/>
    <property type="molecule type" value="Genomic_DNA"/>
</dbReference>
<dbReference type="Pfam" id="PF00270">
    <property type="entry name" value="DEAD"/>
    <property type="match status" value="1"/>
</dbReference>
<dbReference type="PANTHER" id="PTHR47959:SF16">
    <property type="entry name" value="CRISPR-ASSOCIATED NUCLEASE_HELICASE CAS3-RELATED"/>
    <property type="match status" value="1"/>
</dbReference>
<proteinExistence type="predicted"/>
<dbReference type="GO" id="GO:0005829">
    <property type="term" value="C:cytosol"/>
    <property type="evidence" value="ECO:0007669"/>
    <property type="project" value="TreeGrafter"/>
</dbReference>
<evidence type="ECO:0000256" key="4">
    <source>
        <dbReference type="ARBA" id="ARBA00022840"/>
    </source>
</evidence>
<evidence type="ECO:0000313" key="9">
    <source>
        <dbReference type="Proteomes" id="UP000317536"/>
    </source>
</evidence>
<dbReference type="Proteomes" id="UP000317536">
    <property type="component" value="Unassembled WGS sequence"/>
</dbReference>
<keyword evidence="3" id="KW-0347">Helicase</keyword>
<accession>A0A556R804</accession>
<dbReference type="CDD" id="cd17930">
    <property type="entry name" value="DEXHc_cas3"/>
    <property type="match status" value="1"/>
</dbReference>
<name>A0A556R804_9BIFI</name>
<dbReference type="CDD" id="cd09641">
    <property type="entry name" value="Cas3''_I"/>
    <property type="match status" value="1"/>
</dbReference>
<dbReference type="InterPro" id="IPR027417">
    <property type="entry name" value="P-loop_NTPase"/>
</dbReference>
<dbReference type="InterPro" id="IPR014001">
    <property type="entry name" value="Helicase_ATP-bd"/>
</dbReference>
<dbReference type="GO" id="GO:0003676">
    <property type="term" value="F:nucleic acid binding"/>
    <property type="evidence" value="ECO:0007669"/>
    <property type="project" value="InterPro"/>
</dbReference>
<keyword evidence="1" id="KW-0547">Nucleotide-binding</keyword>
<dbReference type="InterPro" id="IPR011545">
    <property type="entry name" value="DEAD/DEAH_box_helicase_dom"/>
</dbReference>
<dbReference type="InterPro" id="IPR054712">
    <property type="entry name" value="Cas3-like_dom"/>
</dbReference>
<dbReference type="GO" id="GO:0003724">
    <property type="term" value="F:RNA helicase activity"/>
    <property type="evidence" value="ECO:0007669"/>
    <property type="project" value="TreeGrafter"/>
</dbReference>
<dbReference type="GO" id="GO:0016787">
    <property type="term" value="F:hydrolase activity"/>
    <property type="evidence" value="ECO:0007669"/>
    <property type="project" value="UniProtKB-KW"/>
</dbReference>
<keyword evidence="2" id="KW-0378">Hydrolase</keyword>
<organism evidence="8 9">
    <name type="scientific">Bifidobacterium asteroides</name>
    <dbReference type="NCBI Taxonomy" id="1684"/>
    <lineage>
        <taxon>Bacteria</taxon>
        <taxon>Bacillati</taxon>
        <taxon>Actinomycetota</taxon>
        <taxon>Actinomycetes</taxon>
        <taxon>Bifidobacteriales</taxon>
        <taxon>Bifidobacteriaceae</taxon>
        <taxon>Bifidobacterium</taxon>
    </lineage>
</organism>
<keyword evidence="4" id="KW-0067">ATP-binding</keyword>
<dbReference type="AlphaFoldDB" id="A0A556R804"/>
<dbReference type="Gene3D" id="3.40.50.300">
    <property type="entry name" value="P-loop containing nucleotide triphosphate hydrolases"/>
    <property type="match status" value="2"/>
</dbReference>
<evidence type="ECO:0000259" key="6">
    <source>
        <dbReference type="PROSITE" id="PS51192"/>
    </source>
</evidence>